<accession>A0ABM3ANT1</accession>
<reference evidence="2" key="2">
    <citation type="submission" date="2025-08" db="UniProtKB">
        <authorList>
            <consortium name="RefSeq"/>
        </authorList>
    </citation>
    <scope>IDENTIFICATION</scope>
</reference>
<keyword evidence="1" id="KW-1185">Reference proteome</keyword>
<evidence type="ECO:0000313" key="2">
    <source>
        <dbReference type="RefSeq" id="XP_040955965.1"/>
    </source>
</evidence>
<evidence type="ECO:0000313" key="1">
    <source>
        <dbReference type="Proteomes" id="UP000818029"/>
    </source>
</evidence>
<organism evidence="1 2">
    <name type="scientific">Gossypium hirsutum</name>
    <name type="common">Upland cotton</name>
    <name type="synonym">Gossypium mexicanum</name>
    <dbReference type="NCBI Taxonomy" id="3635"/>
    <lineage>
        <taxon>Eukaryota</taxon>
        <taxon>Viridiplantae</taxon>
        <taxon>Streptophyta</taxon>
        <taxon>Embryophyta</taxon>
        <taxon>Tracheophyta</taxon>
        <taxon>Spermatophyta</taxon>
        <taxon>Magnoliopsida</taxon>
        <taxon>eudicotyledons</taxon>
        <taxon>Gunneridae</taxon>
        <taxon>Pentapetalae</taxon>
        <taxon>rosids</taxon>
        <taxon>malvids</taxon>
        <taxon>Malvales</taxon>
        <taxon>Malvaceae</taxon>
        <taxon>Malvoideae</taxon>
        <taxon>Gossypium</taxon>
    </lineage>
</organism>
<name>A0ABM3ANT1_GOSHI</name>
<dbReference type="GeneID" id="121220343"/>
<reference evidence="1" key="1">
    <citation type="journal article" date="2020" name="Nat. Genet.">
        <title>Genomic diversifications of five Gossypium allopolyploid species and their impact on cotton improvement.</title>
        <authorList>
            <person name="Chen Z.J."/>
            <person name="Sreedasyam A."/>
            <person name="Ando A."/>
            <person name="Song Q."/>
            <person name="De Santiago L.M."/>
            <person name="Hulse-Kemp A.M."/>
            <person name="Ding M."/>
            <person name="Ye W."/>
            <person name="Kirkbride R.C."/>
            <person name="Jenkins J."/>
            <person name="Plott C."/>
            <person name="Lovell J."/>
            <person name="Lin Y.M."/>
            <person name="Vaughn R."/>
            <person name="Liu B."/>
            <person name="Simpson S."/>
            <person name="Scheffler B.E."/>
            <person name="Wen L."/>
            <person name="Saski C.A."/>
            <person name="Grover C.E."/>
            <person name="Hu G."/>
            <person name="Conover J.L."/>
            <person name="Carlson J.W."/>
            <person name="Shu S."/>
            <person name="Boston L.B."/>
            <person name="Williams M."/>
            <person name="Peterson D.G."/>
            <person name="McGee K."/>
            <person name="Jones D.C."/>
            <person name="Wendel J.F."/>
            <person name="Stelly D.M."/>
            <person name="Grimwood J."/>
            <person name="Schmutz J."/>
        </authorList>
    </citation>
    <scope>NUCLEOTIDE SEQUENCE [LARGE SCALE GENOMIC DNA]</scope>
    <source>
        <strain evidence="1">cv. TM-1</strain>
    </source>
</reference>
<dbReference type="CDD" id="cd09272">
    <property type="entry name" value="RNase_HI_RT_Ty1"/>
    <property type="match status" value="1"/>
</dbReference>
<proteinExistence type="predicted"/>
<dbReference type="RefSeq" id="XP_040955965.1">
    <property type="nucleotide sequence ID" value="XM_041100031.1"/>
</dbReference>
<protein>
    <submittedName>
        <fullName evidence="2">Uncharacterized protein</fullName>
    </submittedName>
</protein>
<sequence>MDYMLVYSGGDLTPIGYTDSDFQTCWDLRKLKLSCVFVLGDGSIVWRSVKQTCTTNSTMEAKYVAISEATKKCNNTNTKETINHKRTKHIYQKYHIIREVVTEGIVDVVKVASEDNLADPYTETLLARSFEKHVKSMSNLIAYIKIFQHPSNGPKHKTDIERSRLIHVSIQKSITEKILEASLCFSNINRKLRNTTLLACFSFFIAAAEPDTLPDNHKNIKIYMRGGTASLLPSIYKFKQICPLAGSWGTVATSTPRKSDNNGSKETGSVSNDQTDCLFLDHWLPFHS</sequence>
<gene>
    <name evidence="2" type="primary">LOC121220343</name>
</gene>
<dbReference type="Proteomes" id="UP000818029">
    <property type="component" value="Chromosome D08"/>
</dbReference>